<dbReference type="CDD" id="cd16913">
    <property type="entry name" value="YkuD_like"/>
    <property type="match status" value="1"/>
</dbReference>
<evidence type="ECO:0000256" key="3">
    <source>
        <dbReference type="ARBA" id="ARBA00022960"/>
    </source>
</evidence>
<dbReference type="KEGG" id="lle:AYR59_06845"/>
<dbReference type="SUPFAM" id="SSF141523">
    <property type="entry name" value="L,D-transpeptidase catalytic domain-like"/>
    <property type="match status" value="1"/>
</dbReference>
<evidence type="ECO:0000256" key="7">
    <source>
        <dbReference type="SAM" id="Phobius"/>
    </source>
</evidence>
<keyword evidence="7" id="KW-0472">Membrane</keyword>
<evidence type="ECO:0000313" key="9">
    <source>
        <dbReference type="EMBL" id="ANZ59740.1"/>
    </source>
</evidence>
<dbReference type="InterPro" id="IPR050979">
    <property type="entry name" value="LD-transpeptidase"/>
</dbReference>
<feature type="active site" description="Proton donor/acceptor" evidence="6">
    <location>
        <position position="137"/>
    </location>
</feature>
<protein>
    <recommendedName>
        <fullName evidence="8">L,D-TPase catalytic domain-containing protein</fullName>
    </recommendedName>
</protein>
<keyword evidence="7" id="KW-0812">Transmembrane</keyword>
<sequence length="189" mass="21868">MRKETLKVSSLFWFILEIILLVGFLHPLSASAKQKDVMRTPIAPNKSSETVPYPNLKKNHNVWVKVSLAKQRAYIYDNKKLLYTMYVSTGRPGKETKTPTGIFHIQNLRGKYFYSDRFKEGAYYWVSFAERGLYLFHSNPVDKNGKIIKSDAKEIGKKPTSQGCVHLTKSDAKWFYENIPTRTKVVIEK</sequence>
<keyword evidence="4 6" id="KW-0573">Peptidoglycan synthesis</keyword>
<feature type="active site" description="Nucleophile" evidence="6">
    <location>
        <position position="164"/>
    </location>
</feature>
<dbReference type="GeneID" id="61250571"/>
<feature type="domain" description="L,D-TPase catalytic" evidence="8">
    <location>
        <begin position="62"/>
        <end position="188"/>
    </location>
</feature>
<evidence type="ECO:0000256" key="4">
    <source>
        <dbReference type="ARBA" id="ARBA00022984"/>
    </source>
</evidence>
<comment type="pathway">
    <text evidence="1 6">Cell wall biogenesis; peptidoglycan biosynthesis.</text>
</comment>
<evidence type="ECO:0000256" key="1">
    <source>
        <dbReference type="ARBA" id="ARBA00004752"/>
    </source>
</evidence>
<dbReference type="PROSITE" id="PS52029">
    <property type="entry name" value="LD_TPASE"/>
    <property type="match status" value="1"/>
</dbReference>
<dbReference type="PANTHER" id="PTHR30582">
    <property type="entry name" value="L,D-TRANSPEPTIDASE"/>
    <property type="match status" value="1"/>
</dbReference>
<reference evidence="9 10" key="1">
    <citation type="submission" date="2016-03" db="EMBL/GenBank/DDBJ databases">
        <title>Pediococcus and Lactobacillus from brewery environment - whole genome sequencing and assembly.</title>
        <authorList>
            <person name="Behr J."/>
            <person name="Geissler A.J."/>
            <person name="Vogel R.F."/>
        </authorList>
    </citation>
    <scope>NUCLEOTIDE SEQUENCE [LARGE SCALE GENOMIC DNA]</scope>
    <source>
        <strain evidence="9 10">TMW 1.481</strain>
    </source>
</reference>
<dbReference type="PANTHER" id="PTHR30582:SF2">
    <property type="entry name" value="L,D-TRANSPEPTIDASE YCIB-RELATED"/>
    <property type="match status" value="1"/>
</dbReference>
<keyword evidence="3 6" id="KW-0133">Cell shape</keyword>
<feature type="transmembrane region" description="Helical" evidence="7">
    <location>
        <begin position="12"/>
        <end position="30"/>
    </location>
</feature>
<gene>
    <name evidence="9" type="ORF">AYR59_06845</name>
</gene>
<dbReference type="InterPro" id="IPR005490">
    <property type="entry name" value="LD_TPept_cat_dom"/>
</dbReference>
<keyword evidence="5 6" id="KW-0961">Cell wall biogenesis/degradation</keyword>
<evidence type="ECO:0000256" key="2">
    <source>
        <dbReference type="ARBA" id="ARBA00022679"/>
    </source>
</evidence>
<dbReference type="GO" id="GO:0008360">
    <property type="term" value="P:regulation of cell shape"/>
    <property type="evidence" value="ECO:0007669"/>
    <property type="project" value="UniProtKB-UniRule"/>
</dbReference>
<dbReference type="RefSeq" id="WP_065866263.1">
    <property type="nucleotide sequence ID" value="NZ_CP014872.1"/>
</dbReference>
<keyword evidence="2" id="KW-0808">Transferase</keyword>
<dbReference type="GO" id="GO:0071972">
    <property type="term" value="F:peptidoglycan L,D-transpeptidase activity"/>
    <property type="evidence" value="ECO:0007669"/>
    <property type="project" value="TreeGrafter"/>
</dbReference>
<organism evidence="9 10">
    <name type="scientific">Fructilactobacillus lindneri</name>
    <dbReference type="NCBI Taxonomy" id="53444"/>
    <lineage>
        <taxon>Bacteria</taxon>
        <taxon>Bacillati</taxon>
        <taxon>Bacillota</taxon>
        <taxon>Bacilli</taxon>
        <taxon>Lactobacillales</taxon>
        <taxon>Lactobacillaceae</taxon>
        <taxon>Fructilactobacillus</taxon>
    </lineage>
</organism>
<proteinExistence type="predicted"/>
<dbReference type="GO" id="GO:0018104">
    <property type="term" value="P:peptidoglycan-protein cross-linking"/>
    <property type="evidence" value="ECO:0007669"/>
    <property type="project" value="TreeGrafter"/>
</dbReference>
<name>A0AB33BJR7_9LACO</name>
<keyword evidence="7" id="KW-1133">Transmembrane helix</keyword>
<evidence type="ECO:0000313" key="10">
    <source>
        <dbReference type="Proteomes" id="UP000093346"/>
    </source>
</evidence>
<dbReference type="Proteomes" id="UP000093346">
    <property type="component" value="Chromosome"/>
</dbReference>
<dbReference type="Gene3D" id="2.40.440.10">
    <property type="entry name" value="L,D-transpeptidase catalytic domain-like"/>
    <property type="match status" value="1"/>
</dbReference>
<dbReference type="GO" id="GO:0005576">
    <property type="term" value="C:extracellular region"/>
    <property type="evidence" value="ECO:0007669"/>
    <property type="project" value="TreeGrafter"/>
</dbReference>
<dbReference type="AlphaFoldDB" id="A0AB33BJR7"/>
<evidence type="ECO:0000259" key="8">
    <source>
        <dbReference type="PROSITE" id="PS52029"/>
    </source>
</evidence>
<evidence type="ECO:0000256" key="6">
    <source>
        <dbReference type="PROSITE-ProRule" id="PRU01373"/>
    </source>
</evidence>
<dbReference type="GO" id="GO:0016740">
    <property type="term" value="F:transferase activity"/>
    <property type="evidence" value="ECO:0007669"/>
    <property type="project" value="UniProtKB-KW"/>
</dbReference>
<dbReference type="Pfam" id="PF03734">
    <property type="entry name" value="YkuD"/>
    <property type="match status" value="1"/>
</dbReference>
<evidence type="ECO:0000256" key="5">
    <source>
        <dbReference type="ARBA" id="ARBA00023316"/>
    </source>
</evidence>
<accession>A0AB33BJR7</accession>
<dbReference type="EMBL" id="CP014907">
    <property type="protein sequence ID" value="ANZ59740.1"/>
    <property type="molecule type" value="Genomic_DNA"/>
</dbReference>
<dbReference type="InterPro" id="IPR038063">
    <property type="entry name" value="Transpep_catalytic_dom"/>
</dbReference>
<dbReference type="GO" id="GO:0071555">
    <property type="term" value="P:cell wall organization"/>
    <property type="evidence" value="ECO:0007669"/>
    <property type="project" value="UniProtKB-UniRule"/>
</dbReference>